<protein>
    <submittedName>
        <fullName evidence="2">Uncharacterized protein</fullName>
    </submittedName>
</protein>
<name>A0A8K0UKH2_9AGAR</name>
<proteinExistence type="predicted"/>
<comment type="caution">
    <text evidence="2">The sequence shown here is derived from an EMBL/GenBank/DDBJ whole genome shotgun (WGS) entry which is preliminary data.</text>
</comment>
<gene>
    <name evidence="2" type="ORF">BXZ70DRAFT_908950</name>
</gene>
<dbReference type="AlphaFoldDB" id="A0A8K0UKH2"/>
<feature type="region of interest" description="Disordered" evidence="1">
    <location>
        <begin position="61"/>
        <end position="87"/>
    </location>
</feature>
<feature type="compositionally biased region" description="Polar residues" evidence="1">
    <location>
        <begin position="61"/>
        <end position="74"/>
    </location>
</feature>
<organism evidence="2 3">
    <name type="scientific">Cristinia sonorae</name>
    <dbReference type="NCBI Taxonomy" id="1940300"/>
    <lineage>
        <taxon>Eukaryota</taxon>
        <taxon>Fungi</taxon>
        <taxon>Dikarya</taxon>
        <taxon>Basidiomycota</taxon>
        <taxon>Agaricomycotina</taxon>
        <taxon>Agaricomycetes</taxon>
        <taxon>Agaricomycetidae</taxon>
        <taxon>Agaricales</taxon>
        <taxon>Pleurotineae</taxon>
        <taxon>Stephanosporaceae</taxon>
        <taxon>Cristinia</taxon>
    </lineage>
</organism>
<dbReference type="Proteomes" id="UP000813824">
    <property type="component" value="Unassembled WGS sequence"/>
</dbReference>
<evidence type="ECO:0000313" key="2">
    <source>
        <dbReference type="EMBL" id="KAH8094560.1"/>
    </source>
</evidence>
<evidence type="ECO:0000256" key="1">
    <source>
        <dbReference type="SAM" id="MobiDB-lite"/>
    </source>
</evidence>
<feature type="region of interest" description="Disordered" evidence="1">
    <location>
        <begin position="214"/>
        <end position="234"/>
    </location>
</feature>
<dbReference type="OrthoDB" id="10647665at2759"/>
<sequence>MSARSRKPSRFGTTLDDEQHTKNAVHVPLYSDPNLSLDTVNSSDYTFYLVPVSPSTLESLNASATSEQLDSSDAYSDGPSLDSSGSFKFSSSSKHDLLLQNLVEAAAKFVPSRFSDGPSVEKKVAEDVPDVVVTSEQDGMAGPTINSNLHNTAPPRERTRTPSRLKPRSIAQTTLRAVLNQPPPSSGNSGDTDDVFSVVRSRKLSSGIGTSMLVRDREDQSPKPPSASGLQITPTQLRDIALLHYTLDTKNDTTPCKSCPPVPLDSWDDICKELKTLEVMRRDMVTMLSQSTSARSARGSPVRVRACV</sequence>
<accession>A0A8K0UKH2</accession>
<reference evidence="2" key="1">
    <citation type="journal article" date="2021" name="New Phytol.">
        <title>Evolutionary innovations through gain and loss of genes in the ectomycorrhizal Boletales.</title>
        <authorList>
            <person name="Wu G."/>
            <person name="Miyauchi S."/>
            <person name="Morin E."/>
            <person name="Kuo A."/>
            <person name="Drula E."/>
            <person name="Varga T."/>
            <person name="Kohler A."/>
            <person name="Feng B."/>
            <person name="Cao Y."/>
            <person name="Lipzen A."/>
            <person name="Daum C."/>
            <person name="Hundley H."/>
            <person name="Pangilinan J."/>
            <person name="Johnson J."/>
            <person name="Barry K."/>
            <person name="LaButti K."/>
            <person name="Ng V."/>
            <person name="Ahrendt S."/>
            <person name="Min B."/>
            <person name="Choi I.G."/>
            <person name="Park H."/>
            <person name="Plett J.M."/>
            <person name="Magnuson J."/>
            <person name="Spatafora J.W."/>
            <person name="Nagy L.G."/>
            <person name="Henrissat B."/>
            <person name="Grigoriev I.V."/>
            <person name="Yang Z.L."/>
            <person name="Xu J."/>
            <person name="Martin F.M."/>
        </authorList>
    </citation>
    <scope>NUCLEOTIDE SEQUENCE</scope>
    <source>
        <strain evidence="2">KKN 215</strain>
    </source>
</reference>
<keyword evidence="3" id="KW-1185">Reference proteome</keyword>
<feature type="region of interest" description="Disordered" evidence="1">
    <location>
        <begin position="137"/>
        <end position="164"/>
    </location>
</feature>
<dbReference type="EMBL" id="JAEVFJ010000026">
    <property type="protein sequence ID" value="KAH8094560.1"/>
    <property type="molecule type" value="Genomic_DNA"/>
</dbReference>
<feature type="region of interest" description="Disordered" evidence="1">
    <location>
        <begin position="1"/>
        <end position="24"/>
    </location>
</feature>
<evidence type="ECO:0000313" key="3">
    <source>
        <dbReference type="Proteomes" id="UP000813824"/>
    </source>
</evidence>